<dbReference type="GO" id="GO:0016020">
    <property type="term" value="C:membrane"/>
    <property type="evidence" value="ECO:0007669"/>
    <property type="project" value="UniProtKB-SubCell"/>
</dbReference>
<evidence type="ECO:0000313" key="20">
    <source>
        <dbReference type="Proteomes" id="UP000002630"/>
    </source>
</evidence>
<evidence type="ECO:0000256" key="4">
    <source>
        <dbReference type="ARBA" id="ARBA00010441"/>
    </source>
</evidence>
<evidence type="ECO:0000313" key="19">
    <source>
        <dbReference type="EMBL" id="CBN74441.1"/>
    </source>
</evidence>
<evidence type="ECO:0000256" key="10">
    <source>
        <dbReference type="ARBA" id="ARBA00022842"/>
    </source>
</evidence>
<evidence type="ECO:0000256" key="7">
    <source>
        <dbReference type="ARBA" id="ARBA00022679"/>
    </source>
</evidence>
<dbReference type="STRING" id="2880.D8LI10"/>
<dbReference type="GO" id="GO:0003881">
    <property type="term" value="F:CDP-diacylglycerol-inositol 3-phosphatidyltransferase activity"/>
    <property type="evidence" value="ECO:0007669"/>
    <property type="project" value="UniProtKB-UniRule"/>
</dbReference>
<dbReference type="EMBL" id="FN648376">
    <property type="protein sequence ID" value="CBN74441.1"/>
    <property type="molecule type" value="Genomic_DNA"/>
</dbReference>
<keyword evidence="12 16" id="KW-0443">Lipid metabolism</keyword>
<comment type="subcellular location">
    <subcellularLocation>
        <location evidence="3">Membrane</location>
        <topology evidence="3">Multi-pass membrane protein</topology>
    </subcellularLocation>
</comment>
<dbReference type="EMBL" id="FN649738">
    <property type="protein sequence ID" value="CBN74441.1"/>
    <property type="molecule type" value="Genomic_DNA"/>
</dbReference>
<dbReference type="InterPro" id="IPR043130">
    <property type="entry name" value="CDP-OH_PTrfase_TM_dom"/>
</dbReference>
<dbReference type="GO" id="GO:0046872">
    <property type="term" value="F:metal ion binding"/>
    <property type="evidence" value="ECO:0007669"/>
    <property type="project" value="UniProtKB-KW"/>
</dbReference>
<evidence type="ECO:0000256" key="3">
    <source>
        <dbReference type="ARBA" id="ARBA00004141"/>
    </source>
</evidence>
<keyword evidence="7 16" id="KW-0808">Transferase</keyword>
<dbReference type="Pfam" id="PF01066">
    <property type="entry name" value="CDP-OH_P_transf"/>
    <property type="match status" value="1"/>
</dbReference>
<feature type="transmembrane region" description="Helical" evidence="18">
    <location>
        <begin position="137"/>
        <end position="162"/>
    </location>
</feature>
<dbReference type="InParanoid" id="D8LI10"/>
<evidence type="ECO:0000256" key="8">
    <source>
        <dbReference type="ARBA" id="ARBA00022692"/>
    </source>
</evidence>
<keyword evidence="13 16" id="KW-0472">Membrane</keyword>
<keyword evidence="8 18" id="KW-0812">Transmembrane</keyword>
<dbReference type="FunCoup" id="D8LI10">
    <property type="interactions" value="221"/>
</dbReference>
<evidence type="ECO:0000256" key="11">
    <source>
        <dbReference type="ARBA" id="ARBA00022989"/>
    </source>
</evidence>
<dbReference type="EC" id="2.7.8.11" evidence="5 16"/>
<dbReference type="Gene3D" id="1.20.120.1760">
    <property type="match status" value="1"/>
</dbReference>
<dbReference type="eggNOG" id="KOG3240">
    <property type="taxonomic scope" value="Eukaryota"/>
</dbReference>
<evidence type="ECO:0000256" key="14">
    <source>
        <dbReference type="ARBA" id="ARBA00023209"/>
    </source>
</evidence>
<evidence type="ECO:0000256" key="2">
    <source>
        <dbReference type="ARBA" id="ARBA00001946"/>
    </source>
</evidence>
<dbReference type="OMA" id="VTGVFFY"/>
<dbReference type="InterPro" id="IPR014387">
    <property type="entry name" value="CDP_diag_ino_3_P_euk"/>
</dbReference>
<name>D8LI10_ECTSI</name>
<proteinExistence type="inferred from homology"/>
<protein>
    <recommendedName>
        <fullName evidence="5 16">CDP-diacylglycerol--inositol 3-phosphatidyltransferase</fullName>
        <ecNumber evidence="5 16">2.7.8.11</ecNumber>
    </recommendedName>
</protein>
<dbReference type="InterPro" id="IPR000462">
    <property type="entry name" value="CDP-OH_P_trans"/>
</dbReference>
<feature type="transmembrane region" description="Helical" evidence="18">
    <location>
        <begin position="38"/>
        <end position="61"/>
    </location>
</feature>
<dbReference type="PIRSF" id="PIRSF000848">
    <property type="entry name" value="CDP_diag_ino_3_P"/>
    <property type="match status" value="1"/>
</dbReference>
<keyword evidence="10" id="KW-0460">Magnesium</keyword>
<sequence length="227" mass="24522">MAGPSPWAVLFYFPNLIGYARIIAVLASYYLADTNWKASFVCYVLAFVGDAVDGAVARYFNQSSKFGAVLDMVTDRCSTAGLLMVLSRLYEGGTPAFLFLLLMFIDLFSHWMHVQSTAGRHHKAADTLADRNVITRLFYGCYPFFAFCCVGTELFYVALYLLVFVPEASLALGGGGAAVSLHAVCYYVFLPACVCKQAVNVAQLCAASLSLASAESEAADGVASKQK</sequence>
<feature type="transmembrane region" description="Helical" evidence="18">
    <location>
        <begin position="7"/>
        <end position="32"/>
    </location>
</feature>
<keyword evidence="11 18" id="KW-1133">Transmembrane helix</keyword>
<comment type="cofactor">
    <cofactor evidence="2">
        <name>Mg(2+)</name>
        <dbReference type="ChEBI" id="CHEBI:18420"/>
    </cofactor>
</comment>
<evidence type="ECO:0000256" key="17">
    <source>
        <dbReference type="RuleBase" id="RU003750"/>
    </source>
</evidence>
<gene>
    <name evidence="19" type="ORF">Esi_0020_0182</name>
</gene>
<dbReference type="PROSITE" id="PS00379">
    <property type="entry name" value="CDP_ALCOHOL_P_TRANSF"/>
    <property type="match status" value="1"/>
</dbReference>
<organism evidence="19 20">
    <name type="scientific">Ectocarpus siliculosus</name>
    <name type="common">Brown alga</name>
    <name type="synonym">Conferva siliculosa</name>
    <dbReference type="NCBI Taxonomy" id="2880"/>
    <lineage>
        <taxon>Eukaryota</taxon>
        <taxon>Sar</taxon>
        <taxon>Stramenopiles</taxon>
        <taxon>Ochrophyta</taxon>
        <taxon>PX clade</taxon>
        <taxon>Phaeophyceae</taxon>
        <taxon>Ectocarpales</taxon>
        <taxon>Ectocarpaceae</taxon>
        <taxon>Ectocarpus</taxon>
    </lineage>
</organism>
<feature type="transmembrane region" description="Helical" evidence="18">
    <location>
        <begin position="168"/>
        <end position="189"/>
    </location>
</feature>
<dbReference type="PANTHER" id="PTHR15362:SF4">
    <property type="entry name" value="CDP-DIACYLGLYCEROL--INOSITOL 3-PHOSPHATIDYLTRANSFERASE"/>
    <property type="match status" value="1"/>
</dbReference>
<evidence type="ECO:0000256" key="16">
    <source>
        <dbReference type="PIRNR" id="PIRNR000848"/>
    </source>
</evidence>
<evidence type="ECO:0000256" key="13">
    <source>
        <dbReference type="ARBA" id="ARBA00023136"/>
    </source>
</evidence>
<dbReference type="GO" id="GO:0006661">
    <property type="term" value="P:phosphatidylinositol biosynthetic process"/>
    <property type="evidence" value="ECO:0007669"/>
    <property type="project" value="TreeGrafter"/>
</dbReference>
<evidence type="ECO:0000256" key="18">
    <source>
        <dbReference type="SAM" id="Phobius"/>
    </source>
</evidence>
<evidence type="ECO:0000256" key="15">
    <source>
        <dbReference type="ARBA" id="ARBA00023264"/>
    </source>
</evidence>
<keyword evidence="20" id="KW-1185">Reference proteome</keyword>
<dbReference type="Proteomes" id="UP000002630">
    <property type="component" value="Linkage Group LG13"/>
</dbReference>
<keyword evidence="6 16" id="KW-0444">Lipid biosynthesis</keyword>
<dbReference type="InterPro" id="IPR048254">
    <property type="entry name" value="CDP_ALCOHOL_P_TRANSF_CS"/>
</dbReference>
<comment type="cofactor">
    <cofactor evidence="1">
        <name>Mn(2+)</name>
        <dbReference type="ChEBI" id="CHEBI:29035"/>
    </cofactor>
</comment>
<dbReference type="AlphaFoldDB" id="D8LI10"/>
<keyword evidence="14 16" id="KW-0594">Phospholipid biosynthesis</keyword>
<reference evidence="19 20" key="1">
    <citation type="journal article" date="2010" name="Nature">
        <title>The Ectocarpus genome and the independent evolution of multicellularity in brown algae.</title>
        <authorList>
            <person name="Cock J.M."/>
            <person name="Sterck L."/>
            <person name="Rouze P."/>
            <person name="Scornet D."/>
            <person name="Allen A.E."/>
            <person name="Amoutzias G."/>
            <person name="Anthouard V."/>
            <person name="Artiguenave F."/>
            <person name="Aury J.M."/>
            <person name="Badger J.H."/>
            <person name="Beszteri B."/>
            <person name="Billiau K."/>
            <person name="Bonnet E."/>
            <person name="Bothwell J.H."/>
            <person name="Bowler C."/>
            <person name="Boyen C."/>
            <person name="Brownlee C."/>
            <person name="Carrano C.J."/>
            <person name="Charrier B."/>
            <person name="Cho G.Y."/>
            <person name="Coelho S.M."/>
            <person name="Collen J."/>
            <person name="Corre E."/>
            <person name="Da Silva C."/>
            <person name="Delage L."/>
            <person name="Delaroque N."/>
            <person name="Dittami S.M."/>
            <person name="Doulbeau S."/>
            <person name="Elias M."/>
            <person name="Farnham G."/>
            <person name="Gachon C.M."/>
            <person name="Gschloessl B."/>
            <person name="Heesch S."/>
            <person name="Jabbari K."/>
            <person name="Jubin C."/>
            <person name="Kawai H."/>
            <person name="Kimura K."/>
            <person name="Kloareg B."/>
            <person name="Kupper F.C."/>
            <person name="Lang D."/>
            <person name="Le Bail A."/>
            <person name="Leblanc C."/>
            <person name="Lerouge P."/>
            <person name="Lohr M."/>
            <person name="Lopez P.J."/>
            <person name="Martens C."/>
            <person name="Maumus F."/>
            <person name="Michel G."/>
            <person name="Miranda-Saavedra D."/>
            <person name="Morales J."/>
            <person name="Moreau H."/>
            <person name="Motomura T."/>
            <person name="Nagasato C."/>
            <person name="Napoli C.A."/>
            <person name="Nelson D.R."/>
            <person name="Nyvall-Collen P."/>
            <person name="Peters A.F."/>
            <person name="Pommier C."/>
            <person name="Potin P."/>
            <person name="Poulain J."/>
            <person name="Quesneville H."/>
            <person name="Read B."/>
            <person name="Rensing S.A."/>
            <person name="Ritter A."/>
            <person name="Rousvoal S."/>
            <person name="Samanta M."/>
            <person name="Samson G."/>
            <person name="Schroeder D.C."/>
            <person name="Segurens B."/>
            <person name="Strittmatter M."/>
            <person name="Tonon T."/>
            <person name="Tregear J.W."/>
            <person name="Valentin K."/>
            <person name="von Dassow P."/>
            <person name="Yamagishi T."/>
            <person name="Van de Peer Y."/>
            <person name="Wincker P."/>
        </authorList>
    </citation>
    <scope>NUCLEOTIDE SEQUENCE [LARGE SCALE GENOMIC DNA]</scope>
    <source>
        <strain evidence="20">Ec32 / CCAP1310/4</strain>
    </source>
</reference>
<accession>D8LI10</accession>
<evidence type="ECO:0000256" key="1">
    <source>
        <dbReference type="ARBA" id="ARBA00001936"/>
    </source>
</evidence>
<keyword evidence="15 16" id="KW-1208">Phospholipid metabolism</keyword>
<dbReference type="OrthoDB" id="10251079at2759"/>
<comment type="similarity">
    <text evidence="4 16 17">Belongs to the CDP-alcohol phosphatidyltransferase class-I family.</text>
</comment>
<dbReference type="GO" id="GO:0005794">
    <property type="term" value="C:Golgi apparatus"/>
    <property type="evidence" value="ECO:0007669"/>
    <property type="project" value="TreeGrafter"/>
</dbReference>
<dbReference type="PANTHER" id="PTHR15362">
    <property type="entry name" value="PHOSPHATIDYLINOSITOL SYNTHASE"/>
    <property type="match status" value="1"/>
</dbReference>
<comment type="catalytic activity">
    <reaction evidence="16">
        <text>a CDP-1,2-diacyl-sn-glycerol + myo-inositol = a 1,2-diacyl-sn-glycero-3-phospho-(1D-myo-inositol) + CMP + H(+)</text>
        <dbReference type="Rhea" id="RHEA:11580"/>
        <dbReference type="ChEBI" id="CHEBI:15378"/>
        <dbReference type="ChEBI" id="CHEBI:17268"/>
        <dbReference type="ChEBI" id="CHEBI:57880"/>
        <dbReference type="ChEBI" id="CHEBI:58332"/>
        <dbReference type="ChEBI" id="CHEBI:60377"/>
        <dbReference type="EC" id="2.7.8.11"/>
    </reaction>
</comment>
<evidence type="ECO:0000256" key="9">
    <source>
        <dbReference type="ARBA" id="ARBA00022723"/>
    </source>
</evidence>
<feature type="transmembrane region" description="Helical" evidence="18">
    <location>
        <begin position="96"/>
        <end position="114"/>
    </location>
</feature>
<evidence type="ECO:0000256" key="5">
    <source>
        <dbReference type="ARBA" id="ARBA00013212"/>
    </source>
</evidence>
<keyword evidence="9" id="KW-0479">Metal-binding</keyword>
<evidence type="ECO:0000256" key="6">
    <source>
        <dbReference type="ARBA" id="ARBA00022516"/>
    </source>
</evidence>
<evidence type="ECO:0000256" key="12">
    <source>
        <dbReference type="ARBA" id="ARBA00023098"/>
    </source>
</evidence>